<dbReference type="PANTHER" id="PTHR34512">
    <property type="entry name" value="CELL SURFACE PROTEIN"/>
    <property type="match status" value="1"/>
</dbReference>
<proteinExistence type="predicted"/>
<dbReference type="EMBL" id="PDEQ01000011">
    <property type="protein sequence ID" value="PEN11179.1"/>
    <property type="molecule type" value="Genomic_DNA"/>
</dbReference>
<dbReference type="RefSeq" id="WP_098078689.1">
    <property type="nucleotide sequence ID" value="NZ_PDEQ01000011.1"/>
</dbReference>
<dbReference type="Gene3D" id="2.40.128.630">
    <property type="match status" value="2"/>
</dbReference>
<keyword evidence="5" id="KW-1185">Reference proteome</keyword>
<comment type="caution">
    <text evidence="4">The sequence shown here is derived from an EMBL/GenBank/DDBJ whole genome shotgun (WGS) entry which is preliminary data.</text>
</comment>
<keyword evidence="2" id="KW-0812">Transmembrane</keyword>
<keyword evidence="2" id="KW-0472">Membrane</keyword>
<protein>
    <recommendedName>
        <fullName evidence="3">Pyrrolo-quinoline quinone repeat domain-containing protein</fullName>
    </recommendedName>
</protein>
<name>A0A2A8CTI1_9BACT</name>
<evidence type="ECO:0000259" key="3">
    <source>
        <dbReference type="Pfam" id="PF13360"/>
    </source>
</evidence>
<dbReference type="InterPro" id="IPR011047">
    <property type="entry name" value="Quinoprotein_ADH-like_sf"/>
</dbReference>
<evidence type="ECO:0000256" key="2">
    <source>
        <dbReference type="SAM" id="Phobius"/>
    </source>
</evidence>
<dbReference type="InterPro" id="IPR018391">
    <property type="entry name" value="PQQ_b-propeller_rpt"/>
</dbReference>
<dbReference type="Proteomes" id="UP000220102">
    <property type="component" value="Unassembled WGS sequence"/>
</dbReference>
<dbReference type="InterPro" id="IPR015943">
    <property type="entry name" value="WD40/YVTN_repeat-like_dom_sf"/>
</dbReference>
<keyword evidence="2" id="KW-1133">Transmembrane helix</keyword>
<feature type="domain" description="Pyrrolo-quinoline quinone repeat" evidence="3">
    <location>
        <begin position="430"/>
        <end position="544"/>
    </location>
</feature>
<organism evidence="4 5">
    <name type="scientific">Longibacter salinarum</name>
    <dbReference type="NCBI Taxonomy" id="1850348"/>
    <lineage>
        <taxon>Bacteria</taxon>
        <taxon>Pseudomonadati</taxon>
        <taxon>Rhodothermota</taxon>
        <taxon>Rhodothermia</taxon>
        <taxon>Rhodothermales</taxon>
        <taxon>Salisaetaceae</taxon>
        <taxon>Longibacter</taxon>
    </lineage>
</organism>
<dbReference type="SMART" id="SM00564">
    <property type="entry name" value="PQQ"/>
    <property type="match status" value="6"/>
</dbReference>
<feature type="coiled-coil region" evidence="1">
    <location>
        <begin position="6"/>
        <end position="59"/>
    </location>
</feature>
<dbReference type="InterPro" id="IPR002372">
    <property type="entry name" value="PQQ_rpt_dom"/>
</dbReference>
<gene>
    <name evidence="4" type="ORF">CRI94_16445</name>
</gene>
<evidence type="ECO:0000256" key="1">
    <source>
        <dbReference type="SAM" id="Coils"/>
    </source>
</evidence>
<accession>A0A2A8CTI1</accession>
<evidence type="ECO:0000313" key="5">
    <source>
        <dbReference type="Proteomes" id="UP000220102"/>
    </source>
</evidence>
<sequence length="555" mass="61511">MDLADLPRLRSDLRETRSLLARLKERADDVSTSRYDDLEAKYSQKLDHLQERVQSLSRDGKEKTASLKDEIVHQRLRIRLARKEIDELDSLLQDGAISEDDHQKEKQRFSLRKEGAKRKLRGLRKELDEIDFYLNEVGDVSYSKEKVRDRLSDSTAWMSDTWYRFLDLTWLMRQTRYFRVLVVVVLIVGVGALTYPHIQENSWSAQRLFHVITMQPDPGTMYRGGEARTGLYSYEAILARPIEAWAFQSTSRIRSTPAVANDAVYLASDDGTVFAAALQNGQPLWETETSGSYTSSPAVGEDAAFIGNMNGKVLALNAESGAQVWSYDTGAAVISSPLLVNEVVYVGSRNGQIYALDRSNGDLRWKADTGGEVYSSPSSDGKTVFVGNEQGLVHAFDIETGNEKWVAEVDAGVVATSPFIDGKVIVRSRQGAIYAFAASSGQRLWRQDVDRGGSASVAVSRDYVIASTTSGEVQAYRLEDGSRAWMTAYDEPFGYSPAVVGNHVILRSRHSVLSVGLDTGETHWSLETEETATTSPVAAGSMLLVASGNQLQAFR</sequence>
<feature type="transmembrane region" description="Helical" evidence="2">
    <location>
        <begin position="177"/>
        <end position="198"/>
    </location>
</feature>
<reference evidence="4 5" key="1">
    <citation type="submission" date="2017-10" db="EMBL/GenBank/DDBJ databases">
        <title>Draft genome of Longibacter Salinarum.</title>
        <authorList>
            <person name="Goh K.M."/>
            <person name="Shamsir M.S."/>
            <person name="Lim S.W."/>
        </authorList>
    </citation>
    <scope>NUCLEOTIDE SEQUENCE [LARGE SCALE GENOMIC DNA]</scope>
    <source>
        <strain evidence="4 5">KCTC 52045</strain>
    </source>
</reference>
<keyword evidence="1" id="KW-0175">Coiled coil</keyword>
<feature type="domain" description="Pyrrolo-quinoline quinone repeat" evidence="3">
    <location>
        <begin position="280"/>
        <end position="371"/>
    </location>
</feature>
<dbReference type="AlphaFoldDB" id="A0A2A8CTI1"/>
<dbReference type="Pfam" id="PF13360">
    <property type="entry name" value="PQQ_2"/>
    <property type="match status" value="2"/>
</dbReference>
<dbReference type="OrthoDB" id="9816081at2"/>
<dbReference type="SUPFAM" id="SSF50998">
    <property type="entry name" value="Quinoprotein alcohol dehydrogenase-like"/>
    <property type="match status" value="2"/>
</dbReference>
<dbReference type="Gene3D" id="2.130.10.10">
    <property type="entry name" value="YVTN repeat-like/Quinoprotein amine dehydrogenase"/>
    <property type="match status" value="1"/>
</dbReference>
<evidence type="ECO:0000313" key="4">
    <source>
        <dbReference type="EMBL" id="PEN11179.1"/>
    </source>
</evidence>
<dbReference type="PANTHER" id="PTHR34512:SF30">
    <property type="entry name" value="OUTER MEMBRANE PROTEIN ASSEMBLY FACTOR BAMB"/>
    <property type="match status" value="1"/>
</dbReference>